<proteinExistence type="predicted"/>
<dbReference type="Proteomes" id="UP000537890">
    <property type="component" value="Unassembled WGS sequence"/>
</dbReference>
<name>A0A7Z0SD86_9GAMM</name>
<dbReference type="EMBL" id="JACCHS010000004">
    <property type="protein sequence ID" value="NYT46432.1"/>
    <property type="molecule type" value="Genomic_DNA"/>
</dbReference>
<comment type="caution">
    <text evidence="1">The sequence shown here is derived from an EMBL/GenBank/DDBJ whole genome shotgun (WGS) entry which is preliminary data.</text>
</comment>
<reference evidence="1 2" key="1">
    <citation type="submission" date="2020-05" db="EMBL/GenBank/DDBJ databases">
        <title>Horizontal transmission and recombination maintain forever young bacterial symbiont genomes.</title>
        <authorList>
            <person name="Russell S.L."/>
            <person name="Pepper-Tunick E."/>
            <person name="Svedberg J."/>
            <person name="Byrne A."/>
            <person name="Ruelas Castillo J."/>
            <person name="Vollmers C."/>
            <person name="Beinart R.A."/>
            <person name="Corbett-Detig R."/>
        </authorList>
    </citation>
    <scope>NUCLEOTIDE SEQUENCE [LARGE SCALE GENOMIC DNA]</scope>
    <source>
        <strain evidence="1">4727-3</strain>
    </source>
</reference>
<evidence type="ECO:0000313" key="1">
    <source>
        <dbReference type="EMBL" id="NYT46432.1"/>
    </source>
</evidence>
<protein>
    <submittedName>
        <fullName evidence="1">Uncharacterized protein</fullName>
    </submittedName>
</protein>
<accession>A0A7Z0SD86</accession>
<sequence length="63" mass="7462">MSKNQVQKQKWISDTAYFNSIKRELEPDQALKNWLDAEQQYQELMQKRVKSGLVRINQSYASA</sequence>
<gene>
    <name evidence="1" type="ORF">H0A75_00625</name>
</gene>
<dbReference type="AlphaFoldDB" id="A0A7Z0SD86"/>
<evidence type="ECO:0000313" key="2">
    <source>
        <dbReference type="Proteomes" id="UP000537890"/>
    </source>
</evidence>
<organism evidence="1 2">
    <name type="scientific">Candidatus Methanofishera endochildressiae</name>
    <dbReference type="NCBI Taxonomy" id="2738884"/>
    <lineage>
        <taxon>Bacteria</taxon>
        <taxon>Pseudomonadati</taxon>
        <taxon>Pseudomonadota</taxon>
        <taxon>Gammaproteobacteria</taxon>
        <taxon>Candidatus Methanofishera</taxon>
    </lineage>
</organism>